<dbReference type="SUPFAM" id="SSF63763">
    <property type="entry name" value="SAND domain-like"/>
    <property type="match status" value="1"/>
</dbReference>
<dbReference type="EMBL" id="LSYS01007908">
    <property type="protein sequence ID" value="OPJ70314.1"/>
    <property type="molecule type" value="Genomic_DNA"/>
</dbReference>
<dbReference type="Pfam" id="PF08782">
    <property type="entry name" value="c-SKI_SMAD_bind"/>
    <property type="match status" value="1"/>
</dbReference>
<feature type="compositionally biased region" description="Polar residues" evidence="3">
    <location>
        <begin position="360"/>
        <end position="371"/>
    </location>
</feature>
<gene>
    <name evidence="5" type="primary">SKOR1</name>
    <name evidence="5" type="ORF">AV530_019488</name>
</gene>
<sequence length="502" mass="56133">MEAIAMGETSLYGVPIISNTLLKNYSYNEIHNRRVALGITCVQCTPVQLEILRRAGAMPISSRRCGMITKREAERLCKSFLGEHKPPKLPENFAFDVVHECAWGSRGSFIPARYNSSRAKCIKCSYCSMYFSPNKFIFHSHRTPDSKYTQPDAANFNSWRRHLKLSDKTATEELSHAWEDVKAMFNGGTRKRTFSLQGAAGGGPGAVAEPPGLSGRHGELEGSEPKGSYLSAFRPVVKDAESIAKLYGTREAYGGAGPRGPGYLSPDFLSEGSSSYRSLSPGGDTAEEPEVDVESNRFPEDEEEDAVYASERGEHLQPLKTATSLGAPAAYLCTPEAKEQDKEDNHSAAEDLETRKSYQDQRNVSHPSPVNTDRGEDGLGMDAAGTQLVEKDIENLARDELQKLVLEQMELRKKLERDFQSLKDNFQDQMKRELAYREEMVQQLQIVRDTLCNELDQERKARYAIQQKLKEAHDALHHFSCKMLTPRHCTGNCSFKPPLLPQ</sequence>
<feature type="domain" description="c-SKI SMAD4-binding" evidence="4">
    <location>
        <begin position="94"/>
        <end position="186"/>
    </location>
</feature>
<keyword evidence="6" id="KW-1185">Reference proteome</keyword>
<comment type="similarity">
    <text evidence="1">Belongs to the SKI family.</text>
</comment>
<dbReference type="SMART" id="SM01046">
    <property type="entry name" value="c-SKI_SMAD_bind"/>
    <property type="match status" value="1"/>
</dbReference>
<evidence type="ECO:0000256" key="2">
    <source>
        <dbReference type="SAM" id="Coils"/>
    </source>
</evidence>
<feature type="coiled-coil region" evidence="2">
    <location>
        <begin position="398"/>
        <end position="432"/>
    </location>
</feature>
<reference evidence="5 6" key="1">
    <citation type="submission" date="2016-02" db="EMBL/GenBank/DDBJ databases">
        <title>Band-tailed pigeon sequencing and assembly.</title>
        <authorList>
            <person name="Soares A.E."/>
            <person name="Novak B.J."/>
            <person name="Rice E.S."/>
            <person name="O'Connell B."/>
            <person name="Chang D."/>
            <person name="Weber S."/>
            <person name="Shapiro B."/>
        </authorList>
    </citation>
    <scope>NUCLEOTIDE SEQUENCE [LARGE SCALE GENOMIC DNA]</scope>
    <source>
        <strain evidence="5">BTP2013</strain>
        <tissue evidence="5">Blood</tissue>
    </source>
</reference>
<dbReference type="Proteomes" id="UP000190648">
    <property type="component" value="Unassembled WGS sequence"/>
</dbReference>
<feature type="compositionally biased region" description="Basic and acidic residues" evidence="3">
    <location>
        <begin position="336"/>
        <end position="359"/>
    </location>
</feature>
<dbReference type="GO" id="GO:0005634">
    <property type="term" value="C:nucleus"/>
    <property type="evidence" value="ECO:0007669"/>
    <property type="project" value="TreeGrafter"/>
</dbReference>
<dbReference type="GO" id="GO:0000981">
    <property type="term" value="F:DNA-binding transcription factor activity, RNA polymerase II-specific"/>
    <property type="evidence" value="ECO:0007669"/>
    <property type="project" value="TreeGrafter"/>
</dbReference>
<evidence type="ECO:0000313" key="6">
    <source>
        <dbReference type="Proteomes" id="UP000190648"/>
    </source>
</evidence>
<protein>
    <submittedName>
        <fullName evidence="5">SKI family transcriptional corepressor 1</fullName>
    </submittedName>
</protein>
<dbReference type="SUPFAM" id="SSF46955">
    <property type="entry name" value="Putative DNA-binding domain"/>
    <property type="match status" value="1"/>
</dbReference>
<feature type="region of interest" description="Disordered" evidence="3">
    <location>
        <begin position="335"/>
        <end position="381"/>
    </location>
</feature>
<feature type="compositionally biased region" description="Low complexity" evidence="3">
    <location>
        <begin position="270"/>
        <end position="283"/>
    </location>
</feature>
<dbReference type="AlphaFoldDB" id="A0A1V4JE27"/>
<dbReference type="GO" id="GO:0005737">
    <property type="term" value="C:cytoplasm"/>
    <property type="evidence" value="ECO:0007669"/>
    <property type="project" value="TreeGrafter"/>
</dbReference>
<dbReference type="InterPro" id="IPR003380">
    <property type="entry name" value="SKI/SNO/DAC"/>
</dbReference>
<dbReference type="GO" id="GO:0000122">
    <property type="term" value="P:negative regulation of transcription by RNA polymerase II"/>
    <property type="evidence" value="ECO:0007669"/>
    <property type="project" value="TreeGrafter"/>
</dbReference>
<dbReference type="InterPro" id="IPR037000">
    <property type="entry name" value="Ski_DNA-bd_sf"/>
</dbReference>
<dbReference type="InterPro" id="IPR009061">
    <property type="entry name" value="DNA-bd_dom_put_sf"/>
</dbReference>
<dbReference type="GO" id="GO:0030514">
    <property type="term" value="P:negative regulation of BMP signaling pathway"/>
    <property type="evidence" value="ECO:0007669"/>
    <property type="project" value="TreeGrafter"/>
</dbReference>
<dbReference type="GO" id="GO:0046332">
    <property type="term" value="F:SMAD binding"/>
    <property type="evidence" value="ECO:0007669"/>
    <property type="project" value="InterPro"/>
</dbReference>
<evidence type="ECO:0000313" key="5">
    <source>
        <dbReference type="EMBL" id="OPJ70314.1"/>
    </source>
</evidence>
<dbReference type="GO" id="GO:0005667">
    <property type="term" value="C:transcription regulator complex"/>
    <property type="evidence" value="ECO:0007669"/>
    <property type="project" value="TreeGrafter"/>
</dbReference>
<comment type="caution">
    <text evidence="5">The sequence shown here is derived from an EMBL/GenBank/DDBJ whole genome shotgun (WGS) entry which is preliminary data.</text>
</comment>
<dbReference type="InterPro" id="IPR014890">
    <property type="entry name" value="c-SKI_SMAD4-bd_dom"/>
</dbReference>
<feature type="region of interest" description="Disordered" evidence="3">
    <location>
        <begin position="251"/>
        <end position="319"/>
    </location>
</feature>
<feature type="region of interest" description="Disordered" evidence="3">
    <location>
        <begin position="196"/>
        <end position="226"/>
    </location>
</feature>
<dbReference type="Pfam" id="PF02437">
    <property type="entry name" value="Ski_Sno_DHD"/>
    <property type="match status" value="1"/>
</dbReference>
<dbReference type="InterPro" id="IPR023216">
    <property type="entry name" value="Tscrpt_reg_SKI_SnoN"/>
</dbReference>
<evidence type="ECO:0000256" key="3">
    <source>
        <dbReference type="SAM" id="MobiDB-lite"/>
    </source>
</evidence>
<dbReference type="FunFam" id="3.10.390.10:FF:000001">
    <property type="entry name" value="SKI family transcriptional corepressor 1"/>
    <property type="match status" value="1"/>
</dbReference>
<dbReference type="Gene3D" id="3.10.260.20">
    <property type="entry name" value="Ski"/>
    <property type="match status" value="1"/>
</dbReference>
<organism evidence="5 6">
    <name type="scientific">Patagioenas fasciata monilis</name>
    <dbReference type="NCBI Taxonomy" id="372326"/>
    <lineage>
        <taxon>Eukaryota</taxon>
        <taxon>Metazoa</taxon>
        <taxon>Chordata</taxon>
        <taxon>Craniata</taxon>
        <taxon>Vertebrata</taxon>
        <taxon>Euteleostomi</taxon>
        <taxon>Archelosauria</taxon>
        <taxon>Archosauria</taxon>
        <taxon>Dinosauria</taxon>
        <taxon>Saurischia</taxon>
        <taxon>Theropoda</taxon>
        <taxon>Coelurosauria</taxon>
        <taxon>Aves</taxon>
        <taxon>Neognathae</taxon>
        <taxon>Neoaves</taxon>
        <taxon>Columbimorphae</taxon>
        <taxon>Columbiformes</taxon>
        <taxon>Columbidae</taxon>
        <taxon>Patagioenas</taxon>
    </lineage>
</organism>
<dbReference type="GO" id="GO:0000978">
    <property type="term" value="F:RNA polymerase II cis-regulatory region sequence-specific DNA binding"/>
    <property type="evidence" value="ECO:0007669"/>
    <property type="project" value="TreeGrafter"/>
</dbReference>
<keyword evidence="2" id="KW-0175">Coiled coil</keyword>
<dbReference type="OrthoDB" id="3938623at2759"/>
<name>A0A1V4JE27_PATFA</name>
<evidence type="ECO:0000259" key="4">
    <source>
        <dbReference type="SMART" id="SM01046"/>
    </source>
</evidence>
<dbReference type="InterPro" id="IPR010919">
    <property type="entry name" value="SAND-like_dom_sf"/>
</dbReference>
<evidence type="ECO:0000256" key="1">
    <source>
        <dbReference type="ARBA" id="ARBA00009513"/>
    </source>
</evidence>
<dbReference type="Gene3D" id="3.10.390.10">
    <property type="entry name" value="SAND domain-like"/>
    <property type="match status" value="1"/>
</dbReference>
<accession>A0A1V4JE27</accession>
<dbReference type="PANTHER" id="PTHR10005">
    <property type="entry name" value="SKI ONCOGENE-RELATED"/>
    <property type="match status" value="1"/>
</dbReference>
<proteinExistence type="inferred from homology"/>
<dbReference type="PANTHER" id="PTHR10005:SF8">
    <property type="entry name" value="SKI FAMILY TRANSCRIPTIONAL COREPRESSOR 1"/>
    <property type="match status" value="1"/>
</dbReference>